<dbReference type="SUPFAM" id="SSF52540">
    <property type="entry name" value="P-loop containing nucleoside triphosphate hydrolases"/>
    <property type="match status" value="1"/>
</dbReference>
<dbReference type="GO" id="GO:0016887">
    <property type="term" value="F:ATP hydrolysis activity"/>
    <property type="evidence" value="ECO:0007669"/>
    <property type="project" value="InterPro"/>
</dbReference>
<keyword evidence="2" id="KW-0812">Transmembrane</keyword>
<dbReference type="GeneID" id="36489844"/>
<dbReference type="GO" id="GO:0005524">
    <property type="term" value="F:ATP binding"/>
    <property type="evidence" value="ECO:0007669"/>
    <property type="project" value="InterPro"/>
</dbReference>
<proteinExistence type="predicted"/>
<dbReference type="InterPro" id="IPR003960">
    <property type="entry name" value="ATPase_AAA_CS"/>
</dbReference>
<dbReference type="GO" id="GO:0006508">
    <property type="term" value="P:proteolysis"/>
    <property type="evidence" value="ECO:0007669"/>
    <property type="project" value="TreeGrafter"/>
</dbReference>
<evidence type="ECO:0000256" key="1">
    <source>
        <dbReference type="SAM" id="MobiDB-lite"/>
    </source>
</evidence>
<keyword evidence="4" id="KW-0934">Plastid</keyword>
<dbReference type="PROSITE" id="PS00674">
    <property type="entry name" value="AAA"/>
    <property type="match status" value="1"/>
</dbReference>
<feature type="domain" description="AAA+ ATPase" evidence="3">
    <location>
        <begin position="820"/>
        <end position="1028"/>
    </location>
</feature>
<dbReference type="GO" id="GO:0004176">
    <property type="term" value="F:ATP-dependent peptidase activity"/>
    <property type="evidence" value="ECO:0007669"/>
    <property type="project" value="TreeGrafter"/>
</dbReference>
<feature type="region of interest" description="Disordered" evidence="1">
    <location>
        <begin position="1190"/>
        <end position="1241"/>
    </location>
</feature>
<feature type="region of interest" description="Disordered" evidence="1">
    <location>
        <begin position="295"/>
        <end position="359"/>
    </location>
</feature>
<evidence type="ECO:0000313" key="4">
    <source>
        <dbReference type="EMBL" id="ARO74433.1"/>
    </source>
</evidence>
<dbReference type="SMART" id="SM00382">
    <property type="entry name" value="AAA"/>
    <property type="match status" value="1"/>
</dbReference>
<keyword evidence="2" id="KW-1133">Transmembrane helix</keyword>
<gene>
    <name evidence="4" type="primary">ftsH</name>
</gene>
<dbReference type="InterPro" id="IPR003959">
    <property type="entry name" value="ATPase_AAA_core"/>
</dbReference>
<evidence type="ECO:0000259" key="3">
    <source>
        <dbReference type="SMART" id="SM00382"/>
    </source>
</evidence>
<keyword evidence="4" id="KW-0132">Cell division</keyword>
<keyword evidence="4" id="KW-0150">Chloroplast</keyword>
<feature type="compositionally biased region" description="Low complexity" evidence="1">
    <location>
        <begin position="326"/>
        <end position="359"/>
    </location>
</feature>
<name>A0A2P0QI59_9CHLO</name>
<protein>
    <submittedName>
        <fullName evidence="4">Cell division protein FTSH</fullName>
    </submittedName>
</protein>
<feature type="compositionally biased region" description="Acidic residues" evidence="1">
    <location>
        <begin position="313"/>
        <end position="325"/>
    </location>
</feature>
<dbReference type="PANTHER" id="PTHR23076">
    <property type="entry name" value="METALLOPROTEASE M41 FTSH"/>
    <property type="match status" value="1"/>
</dbReference>
<sequence length="1656" mass="190550">MYSMVQKQIGRSQLKIFLIFQDIYQILWYFRQPFLKIGKKTAKQITTLPIFFSFLFMYLGILQISLETRNSSIIKNYPFLLANNSIPQKFETFYFQLLDDNSPLLEDWEQIQYESLPMEEEVGDVLEGDDFYSDSVFLIEGINESIGGGGGSTQPYTPLISENILDEVQGDSILQGQDLIELIKSGTNLFKDPDFFKTTYKFFDEGFSGRSLEVDPQLEQICPFGASSNLGILHQGFYKTFNKYLEENIFLSDSFREEFQMKKTNDQIPWKIEGFLKENSQDYLLENFFEKIDENRSAPTSEEEEKKIILPSESEEEMSTSDSETEMSTSDSEMEMSTSDSETEMSTSETEMSTSDSEMEISTSDSEMEMSIYEKDLTLIELIQKNYNQFKKSNELFPIKNLSDKQAKLCMELIYTYPLNFLKDFHNFIFDYSRTEVPFGATFDNFQGNLLWGPERLTPLRGDILPDLSPPDFIAPFDTQKVEVSDAKDSGGAFKGSGVSGASVSGASPSPSANAVGPQAQLGLLAQDDFDFQFQSDFPTHTQKVAAGLVQDVIQEDSSFFSSSSIWFQKFFSTSEKETLGWIFWNLEKPKGEQKIVHILSKRKLSGYFFADIRTSELLKLKKQTLIQITSNSPFLSQNYQTLSTIRKNFKYKYQHHLKKIEYKYPLNQFFEVREKVNNYSWSLLFFLSTGWVFASLFKDLYKKYGKEILESCIDFLQRAGIFEDVQWIKEELGMAKIDKGYRGIRHQGKKIQHLIGLNRKNIILQVSDMIWFLKTKKLKASFLGLGLGLGDRFVLGTLNAYLGSFLLGFQKQSPRLKTKPKGFLFAGPPGTGKTLLVQAIAGETGVPVVTQSGGLLQNPRQRGRGARTVQKLFRRAREIAPCIVFIDEVDGIGARRQYMPLDIHGRFDFIEFLESETYGNPPENKKFTIQRRPEFYDDNDHYWKEPEFTQTIQSPRIPIEVLQDAQSARSILKEQLNILTQLLIEMDGINPLDDILIIGATNRLDILDPALLRPGRFQQILTFCLPDYKSRIDLFKLYTKSSKIGVRNISWDFFSKRTHGLSSADIASIVFASELTAIEKNSPHTLGTLERGIDLITSFPSDPSLLRFQKSCIFFQNKIDWFFSKNFCFSFKDFCPIHLMLEGSPASKDSGVQANAVDLPAEQADRGSSKRSGPSGIARVAELKGSGVSGASVSGASPSPSAGLRLSQGLKPRKLAKDSEGGASTSRRREDRETKRTFGNSALEVARRASLDQKDLQRKALKCVPGGNFFSFSPIMLRFQIQKDALSSFRLQERSSQVGATHLNNLSLIPLIQPTLPPTTPFRPFFPPCSFEIETSTLLRNCYYNIGKMIWFFCLPEMNFIPSISLWDRPKNFRFLFLNKKLLEFDEFDQKLFPRKEIEKRFLSFFGGKAVESLFIFLPLNKIQNKSYQSTNLPQHPLNLICLNNQIEQSNFSIEDDMQTAQALLKLMIEKWYFYLERISLEKFHPILENVNSWEYQELETDQLINHSFFDEMLIEIDMRNQLSNNEQKLSYQAWWMKKVVTRLNYQYFDYLKWSRIYLSDPLTSVRNVEWVEPDEFYHTIVRIPGYCMTWTDFLENGRFAISNLLFLQGFNIAFTTLRQFSEFIDYLADYFLRIESLRETDFKYKIQTFFIAVV</sequence>
<dbReference type="InterPro" id="IPR003593">
    <property type="entry name" value="AAA+_ATPase"/>
</dbReference>
<dbReference type="PANTHER" id="PTHR23076:SF97">
    <property type="entry name" value="ATP-DEPENDENT ZINC METALLOPROTEASE YME1L1"/>
    <property type="match status" value="1"/>
</dbReference>
<dbReference type="CDD" id="cd19481">
    <property type="entry name" value="RecA-like_protease"/>
    <property type="match status" value="1"/>
</dbReference>
<evidence type="ECO:0000256" key="2">
    <source>
        <dbReference type="SAM" id="Phobius"/>
    </source>
</evidence>
<keyword evidence="2" id="KW-0472">Membrane</keyword>
<dbReference type="GO" id="GO:0051301">
    <property type="term" value="P:cell division"/>
    <property type="evidence" value="ECO:0007669"/>
    <property type="project" value="UniProtKB-KW"/>
</dbReference>
<reference evidence="4" key="1">
    <citation type="submission" date="2017-03" db="EMBL/GenBank/DDBJ databases">
        <title>Chloroplast genome evolution in siphonous green algae.</title>
        <authorList>
            <person name="Cremen M.C."/>
            <person name="Marcelino V.R."/>
            <person name="Verbruggen H."/>
        </authorList>
    </citation>
    <scope>NUCLEOTIDE SEQUENCE</scope>
</reference>
<feature type="compositionally biased region" description="Low complexity" evidence="1">
    <location>
        <begin position="1190"/>
        <end position="1204"/>
    </location>
</feature>
<dbReference type="Pfam" id="PF00004">
    <property type="entry name" value="AAA"/>
    <property type="match status" value="2"/>
</dbReference>
<accession>A0A2P0QI59</accession>
<feature type="compositionally biased region" description="Basic and acidic residues" evidence="1">
    <location>
        <begin position="1228"/>
        <end position="1237"/>
    </location>
</feature>
<dbReference type="InterPro" id="IPR027417">
    <property type="entry name" value="P-loop_NTPase"/>
</dbReference>
<dbReference type="RefSeq" id="YP_009472866.1">
    <property type="nucleotide sequence ID" value="NC_037367.1"/>
</dbReference>
<dbReference type="Gene3D" id="3.40.50.300">
    <property type="entry name" value="P-loop containing nucleotide triphosphate hydrolases"/>
    <property type="match status" value="2"/>
</dbReference>
<keyword evidence="4" id="KW-0131">Cell cycle</keyword>
<geneLocation type="chloroplast" evidence="4"/>
<dbReference type="EMBL" id="KY819068">
    <property type="protein sequence ID" value="ARO74433.1"/>
    <property type="molecule type" value="Genomic_DNA"/>
</dbReference>
<organism evidence="4">
    <name type="scientific">Caulerpa manorensis</name>
    <dbReference type="NCBI Taxonomy" id="717648"/>
    <lineage>
        <taxon>Eukaryota</taxon>
        <taxon>Viridiplantae</taxon>
        <taxon>Chlorophyta</taxon>
        <taxon>core chlorophytes</taxon>
        <taxon>Ulvophyceae</taxon>
        <taxon>TCBD clade</taxon>
        <taxon>Bryopsidales</taxon>
        <taxon>Halimedineae</taxon>
        <taxon>Caulerpaceae</taxon>
        <taxon>Caulerpa</taxon>
    </lineage>
</organism>
<feature type="transmembrane region" description="Helical" evidence="2">
    <location>
        <begin position="45"/>
        <end position="66"/>
    </location>
</feature>
<dbReference type="Gene3D" id="1.10.8.60">
    <property type="match status" value="1"/>
</dbReference>